<dbReference type="EMBL" id="BGPR01154893">
    <property type="protein sequence ID" value="GBL73176.1"/>
    <property type="molecule type" value="Genomic_DNA"/>
</dbReference>
<evidence type="ECO:0000256" key="1">
    <source>
        <dbReference type="SAM" id="MobiDB-lite"/>
    </source>
</evidence>
<name>A0A4Y2A1L1_ARAVE</name>
<proteinExistence type="predicted"/>
<accession>A0A4Y2A1L1</accession>
<gene>
    <name evidence="2" type="ORF">AVEN_189372_1</name>
</gene>
<evidence type="ECO:0000313" key="3">
    <source>
        <dbReference type="Proteomes" id="UP000499080"/>
    </source>
</evidence>
<sequence>MSILILLFPCGSRFHPLDDHCRAVLARPATRSHEHRCLRQLVLQLLSRFSFSSDAACVRELFLSAVHGPAGDLLDLLLQEGSGDQEQNIRGNSCLIPEGGGGQRQRADHGGADETSGGASPVPRAGGGGEEPRDL</sequence>
<dbReference type="AlphaFoldDB" id="A0A4Y2A1L1"/>
<evidence type="ECO:0000313" key="2">
    <source>
        <dbReference type="EMBL" id="GBL73176.1"/>
    </source>
</evidence>
<feature type="region of interest" description="Disordered" evidence="1">
    <location>
        <begin position="84"/>
        <end position="135"/>
    </location>
</feature>
<organism evidence="2 3">
    <name type="scientific">Araneus ventricosus</name>
    <name type="common">Orbweaver spider</name>
    <name type="synonym">Epeira ventricosa</name>
    <dbReference type="NCBI Taxonomy" id="182803"/>
    <lineage>
        <taxon>Eukaryota</taxon>
        <taxon>Metazoa</taxon>
        <taxon>Ecdysozoa</taxon>
        <taxon>Arthropoda</taxon>
        <taxon>Chelicerata</taxon>
        <taxon>Arachnida</taxon>
        <taxon>Araneae</taxon>
        <taxon>Araneomorphae</taxon>
        <taxon>Entelegynae</taxon>
        <taxon>Araneoidea</taxon>
        <taxon>Araneidae</taxon>
        <taxon>Araneus</taxon>
    </lineage>
</organism>
<comment type="caution">
    <text evidence="2">The sequence shown here is derived from an EMBL/GenBank/DDBJ whole genome shotgun (WGS) entry which is preliminary data.</text>
</comment>
<dbReference type="OrthoDB" id="10601813at2759"/>
<reference evidence="2 3" key="1">
    <citation type="journal article" date="2019" name="Sci. Rep.">
        <title>Orb-weaving spider Araneus ventricosus genome elucidates the spidroin gene catalogue.</title>
        <authorList>
            <person name="Kono N."/>
            <person name="Nakamura H."/>
            <person name="Ohtoshi R."/>
            <person name="Moran D.A.P."/>
            <person name="Shinohara A."/>
            <person name="Yoshida Y."/>
            <person name="Fujiwara M."/>
            <person name="Mori M."/>
            <person name="Tomita M."/>
            <person name="Arakawa K."/>
        </authorList>
    </citation>
    <scope>NUCLEOTIDE SEQUENCE [LARGE SCALE GENOMIC DNA]</scope>
</reference>
<protein>
    <submittedName>
        <fullName evidence="2">Uncharacterized protein</fullName>
    </submittedName>
</protein>
<dbReference type="Proteomes" id="UP000499080">
    <property type="component" value="Unassembled WGS sequence"/>
</dbReference>
<keyword evidence="3" id="KW-1185">Reference proteome</keyword>